<reference evidence="7" key="1">
    <citation type="journal article" date="2014" name="Int. J. Syst. Evol. Microbiol.">
        <title>Complete genome sequence of Corynebacterium casei LMG S-19264T (=DSM 44701T), isolated from a smear-ripened cheese.</title>
        <authorList>
            <consortium name="US DOE Joint Genome Institute (JGI-PGF)"/>
            <person name="Walter F."/>
            <person name="Albersmeier A."/>
            <person name="Kalinowski J."/>
            <person name="Ruckert C."/>
        </authorList>
    </citation>
    <scope>NUCLEOTIDE SEQUENCE</scope>
    <source>
        <strain evidence="7">CGMCC 1.12919</strain>
    </source>
</reference>
<dbReference type="GO" id="GO:0061542">
    <property type="term" value="F:3-demethylubiquinol 3-O-methyltransferase activity"/>
    <property type="evidence" value="ECO:0007669"/>
    <property type="project" value="UniProtKB-UniRule"/>
</dbReference>
<sequence length="265" mass="28815">MKRQDEEQGSMQHSEPSRDRRADPAEVARFDRLARDWWDPQGPMKPLHRMNPMRLAFVRDEACARFGRDPRAEAPLDGLTVLDVGCGAGMLAEPLARLGATVKGIDPAPANIAVARGHAAAGGLAIAYTDEAVEDVGERFDIVTAMEVVEHVPSVPRFVQGCCDAVKPGGLLVMATLNRTMKSFALAIVGAEYVLRWLPRGTHDWNRFVTPAELTRAIDQAGLAVDARTGVAFDPLADRWRLSADMAVNYMLTAVRGGSRSVRSA</sequence>
<keyword evidence="1 5" id="KW-0489">Methyltransferase</keyword>
<dbReference type="EC" id="2.1.1.222" evidence="5"/>
<proteinExistence type="inferred from homology"/>
<dbReference type="EMBL" id="BMGG01000001">
    <property type="protein sequence ID" value="GGC50872.1"/>
    <property type="molecule type" value="Genomic_DNA"/>
</dbReference>
<dbReference type="CDD" id="cd02440">
    <property type="entry name" value="AdoMet_MTases"/>
    <property type="match status" value="1"/>
</dbReference>
<evidence type="ECO:0000256" key="4">
    <source>
        <dbReference type="ARBA" id="ARBA00022691"/>
    </source>
</evidence>
<evidence type="ECO:0000256" key="3">
    <source>
        <dbReference type="ARBA" id="ARBA00022688"/>
    </source>
</evidence>
<comment type="catalytic activity">
    <reaction evidence="5">
        <text>a 3-demethylubiquinol + S-adenosyl-L-methionine = a ubiquinol + S-adenosyl-L-homocysteine + H(+)</text>
        <dbReference type="Rhea" id="RHEA:44380"/>
        <dbReference type="Rhea" id="RHEA-COMP:9566"/>
        <dbReference type="Rhea" id="RHEA-COMP:10914"/>
        <dbReference type="ChEBI" id="CHEBI:15378"/>
        <dbReference type="ChEBI" id="CHEBI:17976"/>
        <dbReference type="ChEBI" id="CHEBI:57856"/>
        <dbReference type="ChEBI" id="CHEBI:59789"/>
        <dbReference type="ChEBI" id="CHEBI:84422"/>
        <dbReference type="EC" id="2.1.1.64"/>
    </reaction>
</comment>
<feature type="compositionally biased region" description="Basic and acidic residues" evidence="6">
    <location>
        <begin position="15"/>
        <end position="26"/>
    </location>
</feature>
<dbReference type="GO" id="GO:0102208">
    <property type="term" value="F:2-polyprenyl-6-hydroxyphenol methylase activity"/>
    <property type="evidence" value="ECO:0007669"/>
    <property type="project" value="UniProtKB-EC"/>
</dbReference>
<feature type="binding site" evidence="5">
    <location>
        <position position="85"/>
    </location>
    <ligand>
        <name>S-adenosyl-L-methionine</name>
        <dbReference type="ChEBI" id="CHEBI:59789"/>
    </ligand>
</feature>
<dbReference type="AlphaFoldDB" id="A0A916TXG7"/>
<dbReference type="GO" id="GO:0032259">
    <property type="term" value="P:methylation"/>
    <property type="evidence" value="ECO:0007669"/>
    <property type="project" value="UniProtKB-KW"/>
</dbReference>
<dbReference type="Pfam" id="PF13489">
    <property type="entry name" value="Methyltransf_23"/>
    <property type="match status" value="1"/>
</dbReference>
<comment type="similarity">
    <text evidence="5">Belongs to the methyltransferase superfamily. UbiG/COQ3 family.</text>
</comment>
<dbReference type="Proteomes" id="UP000637002">
    <property type="component" value="Unassembled WGS sequence"/>
</dbReference>
<dbReference type="HAMAP" id="MF_00472">
    <property type="entry name" value="UbiG"/>
    <property type="match status" value="1"/>
</dbReference>
<evidence type="ECO:0000313" key="8">
    <source>
        <dbReference type="Proteomes" id="UP000637002"/>
    </source>
</evidence>
<comment type="function">
    <text evidence="5">O-methyltransferase that catalyzes the 2 O-methylation steps in the ubiquinone biosynthetic pathway.</text>
</comment>
<dbReference type="SUPFAM" id="SSF53335">
    <property type="entry name" value="S-adenosyl-L-methionine-dependent methyltransferases"/>
    <property type="match status" value="1"/>
</dbReference>
<dbReference type="InterPro" id="IPR029063">
    <property type="entry name" value="SAM-dependent_MTases_sf"/>
</dbReference>
<reference evidence="7" key="2">
    <citation type="submission" date="2020-09" db="EMBL/GenBank/DDBJ databases">
        <authorList>
            <person name="Sun Q."/>
            <person name="Zhou Y."/>
        </authorList>
    </citation>
    <scope>NUCLEOTIDE SEQUENCE</scope>
    <source>
        <strain evidence="7">CGMCC 1.12919</strain>
    </source>
</reference>
<protein>
    <recommendedName>
        <fullName evidence="5">Ubiquinone biosynthesis O-methyltransferase</fullName>
    </recommendedName>
    <alternativeName>
        <fullName evidence="5">2-polyprenyl-6-hydroxyphenol methylase</fullName>
        <ecNumber evidence="5">2.1.1.222</ecNumber>
    </alternativeName>
    <alternativeName>
        <fullName evidence="5">3-demethylubiquinone 3-O-methyltransferase</fullName>
        <ecNumber evidence="5">2.1.1.64</ecNumber>
    </alternativeName>
</protein>
<feature type="region of interest" description="Disordered" evidence="6">
    <location>
        <begin position="1"/>
        <end position="26"/>
    </location>
</feature>
<gene>
    <name evidence="5 7" type="primary">ubiG</name>
    <name evidence="7" type="ORF">GCM10010994_07530</name>
</gene>
<evidence type="ECO:0000313" key="7">
    <source>
        <dbReference type="EMBL" id="GGC50872.1"/>
    </source>
</evidence>
<name>A0A916TXG7_9HYPH</name>
<keyword evidence="7" id="KW-0830">Ubiquinone</keyword>
<comment type="catalytic activity">
    <reaction evidence="5">
        <text>a 3-(all-trans-polyprenyl)benzene-1,2-diol + S-adenosyl-L-methionine = a 2-methoxy-6-(all-trans-polyprenyl)phenol + S-adenosyl-L-homocysteine + H(+)</text>
        <dbReference type="Rhea" id="RHEA:31411"/>
        <dbReference type="Rhea" id="RHEA-COMP:9550"/>
        <dbReference type="Rhea" id="RHEA-COMP:9551"/>
        <dbReference type="ChEBI" id="CHEBI:15378"/>
        <dbReference type="ChEBI" id="CHEBI:57856"/>
        <dbReference type="ChEBI" id="CHEBI:59789"/>
        <dbReference type="ChEBI" id="CHEBI:62729"/>
        <dbReference type="ChEBI" id="CHEBI:62731"/>
        <dbReference type="EC" id="2.1.1.222"/>
    </reaction>
</comment>
<dbReference type="NCBIfam" id="TIGR01983">
    <property type="entry name" value="UbiG"/>
    <property type="match status" value="1"/>
</dbReference>
<dbReference type="PANTHER" id="PTHR43464:SF19">
    <property type="entry name" value="UBIQUINONE BIOSYNTHESIS O-METHYLTRANSFERASE, MITOCHONDRIAL"/>
    <property type="match status" value="1"/>
</dbReference>
<accession>A0A916TXG7</accession>
<evidence type="ECO:0000256" key="2">
    <source>
        <dbReference type="ARBA" id="ARBA00022679"/>
    </source>
</evidence>
<feature type="binding site" evidence="5">
    <location>
        <position position="54"/>
    </location>
    <ligand>
        <name>S-adenosyl-L-methionine</name>
        <dbReference type="ChEBI" id="CHEBI:59789"/>
    </ligand>
</feature>
<keyword evidence="4 5" id="KW-0949">S-adenosyl-L-methionine</keyword>
<evidence type="ECO:0000256" key="1">
    <source>
        <dbReference type="ARBA" id="ARBA00022603"/>
    </source>
</evidence>
<dbReference type="EC" id="2.1.1.64" evidence="5"/>
<keyword evidence="8" id="KW-1185">Reference proteome</keyword>
<dbReference type="PANTHER" id="PTHR43464">
    <property type="entry name" value="METHYLTRANSFERASE"/>
    <property type="match status" value="1"/>
</dbReference>
<comment type="pathway">
    <text evidence="5">Cofactor biosynthesis; ubiquinone biosynthesis.</text>
</comment>
<dbReference type="InterPro" id="IPR010233">
    <property type="entry name" value="UbiG_MeTrfase"/>
</dbReference>
<keyword evidence="2 5" id="KW-0808">Transferase</keyword>
<organism evidence="7 8">
    <name type="scientific">Chelatococcus reniformis</name>
    <dbReference type="NCBI Taxonomy" id="1494448"/>
    <lineage>
        <taxon>Bacteria</taxon>
        <taxon>Pseudomonadati</taxon>
        <taxon>Pseudomonadota</taxon>
        <taxon>Alphaproteobacteria</taxon>
        <taxon>Hyphomicrobiales</taxon>
        <taxon>Chelatococcaceae</taxon>
        <taxon>Chelatococcus</taxon>
    </lineage>
</organism>
<feature type="binding site" evidence="5">
    <location>
        <position position="146"/>
    </location>
    <ligand>
        <name>S-adenosyl-L-methionine</name>
        <dbReference type="ChEBI" id="CHEBI:59789"/>
    </ligand>
</feature>
<feature type="binding site" evidence="5">
    <location>
        <position position="106"/>
    </location>
    <ligand>
        <name>S-adenosyl-L-methionine</name>
        <dbReference type="ChEBI" id="CHEBI:59789"/>
    </ligand>
</feature>
<keyword evidence="3 5" id="KW-0831">Ubiquinone biosynthesis</keyword>
<dbReference type="Gene3D" id="3.40.50.150">
    <property type="entry name" value="Vaccinia Virus protein VP39"/>
    <property type="match status" value="1"/>
</dbReference>
<comment type="caution">
    <text evidence="7">The sequence shown here is derived from an EMBL/GenBank/DDBJ whole genome shotgun (WGS) entry which is preliminary data.</text>
</comment>
<evidence type="ECO:0000256" key="5">
    <source>
        <dbReference type="HAMAP-Rule" id="MF_00472"/>
    </source>
</evidence>
<evidence type="ECO:0000256" key="6">
    <source>
        <dbReference type="SAM" id="MobiDB-lite"/>
    </source>
</evidence>
<dbReference type="GO" id="GO:0010420">
    <property type="term" value="F:polyprenyldihydroxybenzoate methyltransferase activity"/>
    <property type="evidence" value="ECO:0007669"/>
    <property type="project" value="InterPro"/>
</dbReference>